<dbReference type="STRING" id="1616788.AR543_00375"/>
<gene>
    <name evidence="1" type="ORF">AR543_00375</name>
</gene>
<dbReference type="NCBIfam" id="NF041205">
    <property type="entry name" value="VdcD"/>
    <property type="match status" value="1"/>
</dbReference>
<dbReference type="InterPro" id="IPR047707">
    <property type="entry name" value="VdcD-like"/>
</dbReference>
<organism evidence="1 2">
    <name type="scientific">Paenibacillus bovis</name>
    <dbReference type="NCBI Taxonomy" id="1616788"/>
    <lineage>
        <taxon>Bacteria</taxon>
        <taxon>Bacillati</taxon>
        <taxon>Bacillota</taxon>
        <taxon>Bacilli</taxon>
        <taxon>Bacillales</taxon>
        <taxon>Paenibacillaceae</taxon>
        <taxon>Paenibacillus</taxon>
    </lineage>
</organism>
<proteinExistence type="predicted"/>
<accession>A0A172ZBK0</accession>
<dbReference type="KEGG" id="pbv:AR543_00375"/>
<dbReference type="Proteomes" id="UP000078148">
    <property type="component" value="Chromosome"/>
</dbReference>
<reference evidence="1 2" key="2">
    <citation type="journal article" date="2016" name="Int. J. Syst. Evol. Microbiol.">
        <title>Paenibacillus bovis sp. nov., isolated from raw yak (Bos grunniens) milk.</title>
        <authorList>
            <person name="Gao C."/>
            <person name="Han J."/>
            <person name="Liu Z."/>
            <person name="Xu X."/>
            <person name="Hang F."/>
            <person name="Wu Z."/>
        </authorList>
    </citation>
    <scope>NUCLEOTIDE SEQUENCE [LARGE SCALE GENOMIC DNA]</scope>
    <source>
        <strain evidence="1 2">BD3526</strain>
    </source>
</reference>
<evidence type="ECO:0008006" key="3">
    <source>
        <dbReference type="Google" id="ProtNLM"/>
    </source>
</evidence>
<dbReference type="Pfam" id="PF26358">
    <property type="entry name" value="EcdD_BsdD_detox"/>
    <property type="match status" value="1"/>
</dbReference>
<reference evidence="2" key="1">
    <citation type="submission" date="2015-10" db="EMBL/GenBank/DDBJ databases">
        <title>Genome of Paenibacillus bovis sp. nov.</title>
        <authorList>
            <person name="Wu Z."/>
            <person name="Gao C."/>
            <person name="Liu Z."/>
            <person name="Zheng H."/>
        </authorList>
    </citation>
    <scope>NUCLEOTIDE SEQUENCE [LARGE SCALE GENOMIC DNA]</scope>
    <source>
        <strain evidence="2">BD3526</strain>
    </source>
</reference>
<sequence>MTICPRCGSQHTEQVAASPVAGVWTVHMCATCIFTWRSTEPEHITNPDKYLPAFKVNQADIPHAAHVPPIPPRLV</sequence>
<evidence type="ECO:0000313" key="2">
    <source>
        <dbReference type="Proteomes" id="UP000078148"/>
    </source>
</evidence>
<dbReference type="EMBL" id="CP013023">
    <property type="protein sequence ID" value="ANF94637.1"/>
    <property type="molecule type" value="Genomic_DNA"/>
</dbReference>
<name>A0A172ZBK0_9BACL</name>
<keyword evidence="2" id="KW-1185">Reference proteome</keyword>
<dbReference type="OrthoDB" id="5877746at2"/>
<dbReference type="AlphaFoldDB" id="A0A172ZBK0"/>
<dbReference type="RefSeq" id="WP_060530802.1">
    <property type="nucleotide sequence ID" value="NZ_CP013023.1"/>
</dbReference>
<protein>
    <recommendedName>
        <fullName evidence="3">Phenolic acid decarboxylase</fullName>
    </recommendedName>
</protein>
<evidence type="ECO:0000313" key="1">
    <source>
        <dbReference type="EMBL" id="ANF94637.1"/>
    </source>
</evidence>